<dbReference type="InterPro" id="IPR025381">
    <property type="entry name" value="DUF4296"/>
</dbReference>
<dbReference type="EMBL" id="FUZE01000001">
    <property type="protein sequence ID" value="SKB39653.1"/>
    <property type="molecule type" value="Genomic_DNA"/>
</dbReference>
<evidence type="ECO:0000313" key="5">
    <source>
        <dbReference type="Proteomes" id="UP000251937"/>
    </source>
</evidence>
<gene>
    <name evidence="3" type="ORF">NCTC11212_00737</name>
    <name evidence="2" type="ORF">SAMN05421800_101400</name>
</gene>
<dbReference type="Proteomes" id="UP000251937">
    <property type="component" value="Unassembled WGS sequence"/>
</dbReference>
<dbReference type="AlphaFoldDB" id="A0AAX2II96"/>
<dbReference type="EMBL" id="UAVR01000005">
    <property type="protein sequence ID" value="SQA87866.1"/>
    <property type="molecule type" value="Genomic_DNA"/>
</dbReference>
<reference evidence="3 5" key="2">
    <citation type="submission" date="2018-06" db="EMBL/GenBank/DDBJ databases">
        <authorList>
            <consortium name="Pathogen Informatics"/>
            <person name="Doyle S."/>
        </authorList>
    </citation>
    <scope>NUCLEOTIDE SEQUENCE [LARGE SCALE GENOMIC DNA]</scope>
    <source>
        <strain evidence="3 5">NCTC11212</strain>
    </source>
</reference>
<evidence type="ECO:0000313" key="4">
    <source>
        <dbReference type="Proteomes" id="UP000190669"/>
    </source>
</evidence>
<proteinExistence type="predicted"/>
<protein>
    <recommendedName>
        <fullName evidence="1">DUF4296 domain-containing protein</fullName>
    </recommendedName>
</protein>
<evidence type="ECO:0000259" key="1">
    <source>
        <dbReference type="Pfam" id="PF14129"/>
    </source>
</evidence>
<accession>A0AAX2II96</accession>
<keyword evidence="4" id="KW-1185">Reference proteome</keyword>
<sequence>MEINNQQIMKKLFFIFILMGLLSCNEYIDKPKNLIDKTKMSEIIADLAINDQIIYQYPGSNLESGTRFILKKHQVKNEDFIASYRYYIIKQKMKGIVEDAQKIIIEKDPKSEKKIIGDTQLKDVELPKAKLERQ</sequence>
<feature type="domain" description="DUF4296" evidence="1">
    <location>
        <begin position="31"/>
        <end position="104"/>
    </location>
</feature>
<organism evidence="3 5">
    <name type="scientific">Chryseobacterium balustinum</name>
    <dbReference type="NCBI Taxonomy" id="246"/>
    <lineage>
        <taxon>Bacteria</taxon>
        <taxon>Pseudomonadati</taxon>
        <taxon>Bacteroidota</taxon>
        <taxon>Flavobacteriia</taxon>
        <taxon>Flavobacteriales</taxon>
        <taxon>Weeksellaceae</taxon>
        <taxon>Chryseobacterium group</taxon>
        <taxon>Chryseobacterium</taxon>
    </lineage>
</organism>
<dbReference type="Pfam" id="PF14129">
    <property type="entry name" value="DUF4296"/>
    <property type="match status" value="1"/>
</dbReference>
<dbReference type="Proteomes" id="UP000190669">
    <property type="component" value="Unassembled WGS sequence"/>
</dbReference>
<comment type="caution">
    <text evidence="3">The sequence shown here is derived from an EMBL/GenBank/DDBJ whole genome shotgun (WGS) entry which is preliminary data.</text>
</comment>
<reference evidence="2 4" key="1">
    <citation type="submission" date="2017-02" db="EMBL/GenBank/DDBJ databases">
        <authorList>
            <person name="Varghese N."/>
            <person name="Submissions S."/>
        </authorList>
    </citation>
    <scope>NUCLEOTIDE SEQUENCE [LARGE SCALE GENOMIC DNA]</scope>
    <source>
        <strain evidence="2 4">DSM 16775</strain>
    </source>
</reference>
<evidence type="ECO:0000313" key="2">
    <source>
        <dbReference type="EMBL" id="SKB39653.1"/>
    </source>
</evidence>
<name>A0AAX2II96_9FLAO</name>
<evidence type="ECO:0000313" key="3">
    <source>
        <dbReference type="EMBL" id="SQA87866.1"/>
    </source>
</evidence>